<evidence type="ECO:0000256" key="2">
    <source>
        <dbReference type="ARBA" id="ARBA00010663"/>
    </source>
</evidence>
<feature type="transmembrane region" description="Helical" evidence="16">
    <location>
        <begin position="225"/>
        <end position="248"/>
    </location>
</feature>
<evidence type="ECO:0000256" key="6">
    <source>
        <dbReference type="ARBA" id="ARBA00022925"/>
    </source>
</evidence>
<dbReference type="InterPro" id="IPR000276">
    <property type="entry name" value="GPCR_Rhodpsn"/>
</dbReference>
<keyword evidence="12 14" id="KW-0807">Transducer</keyword>
<dbReference type="PROSITE" id="PS50262">
    <property type="entry name" value="G_PROTEIN_RECEP_F1_2"/>
    <property type="match status" value="1"/>
</dbReference>
<evidence type="ECO:0000313" key="18">
    <source>
        <dbReference type="EMBL" id="GIY33325.1"/>
    </source>
</evidence>
<dbReference type="SUPFAM" id="SSF81321">
    <property type="entry name" value="Family A G protein-coupled receptor-like"/>
    <property type="match status" value="1"/>
</dbReference>
<evidence type="ECO:0000256" key="11">
    <source>
        <dbReference type="ARBA" id="ARBA00023170"/>
    </source>
</evidence>
<evidence type="ECO:0000259" key="17">
    <source>
        <dbReference type="PROSITE" id="PS50262"/>
    </source>
</evidence>
<evidence type="ECO:0000256" key="14">
    <source>
        <dbReference type="RuleBase" id="RU000688"/>
    </source>
</evidence>
<comment type="similarity">
    <text evidence="2 14">Belongs to the G-protein coupled receptor 1 family.</text>
</comment>
<comment type="caution">
    <text evidence="18">The sequence shown here is derived from an EMBL/GenBank/DDBJ whole genome shotgun (WGS) entry which is preliminary data.</text>
</comment>
<organism evidence="18 19">
    <name type="scientific">Caerostris darwini</name>
    <dbReference type="NCBI Taxonomy" id="1538125"/>
    <lineage>
        <taxon>Eukaryota</taxon>
        <taxon>Metazoa</taxon>
        <taxon>Ecdysozoa</taxon>
        <taxon>Arthropoda</taxon>
        <taxon>Chelicerata</taxon>
        <taxon>Arachnida</taxon>
        <taxon>Araneae</taxon>
        <taxon>Araneomorphae</taxon>
        <taxon>Entelegynae</taxon>
        <taxon>Araneoidea</taxon>
        <taxon>Araneidae</taxon>
        <taxon>Caerostris</taxon>
    </lineage>
</organism>
<evidence type="ECO:0000256" key="15">
    <source>
        <dbReference type="SAM" id="MobiDB-lite"/>
    </source>
</evidence>
<keyword evidence="11 14" id="KW-0675">Receptor</keyword>
<evidence type="ECO:0000256" key="4">
    <source>
        <dbReference type="ARBA" id="ARBA00022606"/>
    </source>
</evidence>
<keyword evidence="7 16" id="KW-1133">Transmembrane helix</keyword>
<dbReference type="Gene3D" id="1.20.1070.10">
    <property type="entry name" value="Rhodopsin 7-helix transmembrane proteins"/>
    <property type="match status" value="1"/>
</dbReference>
<dbReference type="GO" id="GO:0016020">
    <property type="term" value="C:membrane"/>
    <property type="evidence" value="ECO:0007669"/>
    <property type="project" value="UniProtKB-SubCell"/>
</dbReference>
<dbReference type="GO" id="GO:0007602">
    <property type="term" value="P:phototransduction"/>
    <property type="evidence" value="ECO:0007669"/>
    <property type="project" value="UniProtKB-KW"/>
</dbReference>
<dbReference type="EMBL" id="BPLQ01007927">
    <property type="protein sequence ID" value="GIY33325.1"/>
    <property type="molecule type" value="Genomic_DNA"/>
</dbReference>
<proteinExistence type="inferred from homology"/>
<keyword evidence="4" id="KW-0716">Sensory transduction</keyword>
<evidence type="ECO:0000256" key="1">
    <source>
        <dbReference type="ARBA" id="ARBA00004141"/>
    </source>
</evidence>
<dbReference type="InterPro" id="IPR050125">
    <property type="entry name" value="GPCR_opsins"/>
</dbReference>
<evidence type="ECO:0000256" key="12">
    <source>
        <dbReference type="ARBA" id="ARBA00023224"/>
    </source>
</evidence>
<evidence type="ECO:0000313" key="19">
    <source>
        <dbReference type="Proteomes" id="UP001054837"/>
    </source>
</evidence>
<feature type="domain" description="G-protein coupled receptors family 1 profile" evidence="17">
    <location>
        <begin position="76"/>
        <end position="277"/>
    </location>
</feature>
<evidence type="ECO:0000256" key="16">
    <source>
        <dbReference type="SAM" id="Phobius"/>
    </source>
</evidence>
<dbReference type="Pfam" id="PF00001">
    <property type="entry name" value="7tm_1"/>
    <property type="match status" value="1"/>
</dbReference>
<dbReference type="PANTHER" id="PTHR24240">
    <property type="entry name" value="OPSIN"/>
    <property type="match status" value="1"/>
</dbReference>
<evidence type="ECO:0000256" key="9">
    <source>
        <dbReference type="ARBA" id="ARBA00023040"/>
    </source>
</evidence>
<dbReference type="PROSITE" id="PS00237">
    <property type="entry name" value="G_PROTEIN_RECEP_F1_1"/>
    <property type="match status" value="1"/>
</dbReference>
<gene>
    <name evidence="18" type="primary">SCOP1</name>
    <name evidence="18" type="ORF">CDAR_452661</name>
</gene>
<keyword evidence="8" id="KW-0157">Chromophore</keyword>
<evidence type="ECO:0000256" key="7">
    <source>
        <dbReference type="ARBA" id="ARBA00022989"/>
    </source>
</evidence>
<evidence type="ECO:0000256" key="5">
    <source>
        <dbReference type="ARBA" id="ARBA00022692"/>
    </source>
</evidence>
<evidence type="ECO:0000256" key="13">
    <source>
        <dbReference type="ARBA" id="ARBA00023305"/>
    </source>
</evidence>
<dbReference type="GO" id="GO:0009881">
    <property type="term" value="F:photoreceptor activity"/>
    <property type="evidence" value="ECO:0007669"/>
    <property type="project" value="UniProtKB-KW"/>
</dbReference>
<keyword evidence="9 14" id="KW-0297">G-protein coupled receptor</keyword>
<feature type="transmembrane region" description="Helical" evidence="16">
    <location>
        <begin position="120"/>
        <end position="141"/>
    </location>
</feature>
<name>A0AAV4SHP8_9ARAC</name>
<evidence type="ECO:0000256" key="3">
    <source>
        <dbReference type="ARBA" id="ARBA00022543"/>
    </source>
</evidence>
<dbReference type="PRINTS" id="PR00237">
    <property type="entry name" value="GPCRRHODOPSN"/>
</dbReference>
<dbReference type="InterPro" id="IPR027430">
    <property type="entry name" value="Retinal_BS"/>
</dbReference>
<feature type="region of interest" description="Disordered" evidence="15">
    <location>
        <begin position="694"/>
        <end position="743"/>
    </location>
</feature>
<sequence>MGGVLFTHYTHDLSGYSGHGPPGLSVPRRWNNGCHLEFIPSLKCNLKKKTWIRRELPTENQEALKIRILFKAPSCCEFYGAFCGLFGLVSIITLAAIAIERCLVIAVKPWYGGRDLKAKWAITFVWVYCIVVMLPPIFIGWGSFVPEGFLTSCTFDYLSRTISNRTYFMFLFAFGFFLPLMFITASYGIILYAVSQNEREMKRNNIINSSNENARNSECRAAEMILVVIGFFLMSWIPYACIACVGQFGAREYLTPWVSVLPSIFAKMSTLYNPAIYGLSHRHFKSTISRLLNSNRRSRSGTVLSRNNSNLIRSRVNCSCLPMHVASDAVADSSSSSVGNKIYATSQDSRRVKYIRGNNETDDVVNLCFCGNQQVASSQEEQVQKYVEIHAEDSPTCSHHIPASYGSCSDLPESAVKSMGCGQAFRKSNYKDVSKLRASDNLLERKNNWRQRALVIQRFVDENSSCDPNFSSKSYHSIPDSYIYRGNFIYPSISKSNGCGSESEIYDRKGSIISEESDSICDCQMLSTSLQHFPDSYESCDDFVHHSNLQSVTDGKKAAYRHKSSSASMEYDCHSSASCRNISPPKPKMYLLCQDFPKKYTPDTKWEDKLERKYAMQKIPLVEDHIHDHLEPNLQSSPDVSCDCRVKCHDERNLNVQSRLNSPRRRHILKLRVLGVKSTSDLEAEDEHVEWKTGTKTLTPANKMRSFNLEEASQASQPFPYVSTPRSDSSSEENEQNSSKIPY</sequence>
<keyword evidence="6" id="KW-0681">Retinal protein</keyword>
<accession>A0AAV4SHP8</accession>
<keyword evidence="3" id="KW-0600">Photoreceptor protein</keyword>
<comment type="subcellular location">
    <subcellularLocation>
        <location evidence="1">Membrane</location>
        <topology evidence="1">Multi-pass membrane protein</topology>
    </subcellularLocation>
</comment>
<keyword evidence="5 14" id="KW-0812">Transmembrane</keyword>
<keyword evidence="10 16" id="KW-0472">Membrane</keyword>
<evidence type="ECO:0000256" key="8">
    <source>
        <dbReference type="ARBA" id="ARBA00022991"/>
    </source>
</evidence>
<keyword evidence="13" id="KW-0844">Vision</keyword>
<dbReference type="GO" id="GO:0004930">
    <property type="term" value="F:G protein-coupled receptor activity"/>
    <property type="evidence" value="ECO:0007669"/>
    <property type="project" value="UniProtKB-KW"/>
</dbReference>
<dbReference type="AlphaFoldDB" id="A0AAV4SHP8"/>
<protein>
    <submittedName>
        <fullName evidence="18">Rhodopsin, GQ-coupled</fullName>
    </submittedName>
</protein>
<dbReference type="GO" id="GO:0007601">
    <property type="term" value="P:visual perception"/>
    <property type="evidence" value="ECO:0007669"/>
    <property type="project" value="UniProtKB-KW"/>
</dbReference>
<dbReference type="Proteomes" id="UP001054837">
    <property type="component" value="Unassembled WGS sequence"/>
</dbReference>
<feature type="transmembrane region" description="Helical" evidence="16">
    <location>
        <begin position="167"/>
        <end position="194"/>
    </location>
</feature>
<evidence type="ECO:0000256" key="10">
    <source>
        <dbReference type="ARBA" id="ARBA00023136"/>
    </source>
</evidence>
<keyword evidence="19" id="KW-1185">Reference proteome</keyword>
<reference evidence="18 19" key="1">
    <citation type="submission" date="2021-06" db="EMBL/GenBank/DDBJ databases">
        <title>Caerostris darwini draft genome.</title>
        <authorList>
            <person name="Kono N."/>
            <person name="Arakawa K."/>
        </authorList>
    </citation>
    <scope>NUCLEOTIDE SEQUENCE [LARGE SCALE GENOMIC DNA]</scope>
</reference>
<feature type="transmembrane region" description="Helical" evidence="16">
    <location>
        <begin position="78"/>
        <end position="99"/>
    </location>
</feature>
<dbReference type="PROSITE" id="PS00238">
    <property type="entry name" value="OPSIN"/>
    <property type="match status" value="1"/>
</dbReference>
<dbReference type="InterPro" id="IPR017452">
    <property type="entry name" value="GPCR_Rhodpsn_7TM"/>
</dbReference>